<dbReference type="Proteomes" id="UP000837803">
    <property type="component" value="Unassembled WGS sequence"/>
</dbReference>
<protein>
    <recommendedName>
        <fullName evidence="2">Sulfatase-modifying factor enzyme-like domain-containing protein</fullName>
    </recommendedName>
</protein>
<evidence type="ECO:0000313" key="3">
    <source>
        <dbReference type="EMBL" id="CAH1002300.1"/>
    </source>
</evidence>
<feature type="domain" description="Sulfatase-modifying factor enzyme-like" evidence="2">
    <location>
        <begin position="216"/>
        <end position="487"/>
    </location>
</feature>
<proteinExistence type="predicted"/>
<dbReference type="Pfam" id="PF03781">
    <property type="entry name" value="FGE-sulfatase"/>
    <property type="match status" value="1"/>
</dbReference>
<reference evidence="3" key="1">
    <citation type="submission" date="2021-12" db="EMBL/GenBank/DDBJ databases">
        <authorList>
            <person name="Rodrigo-Torres L."/>
            <person name="Arahal R. D."/>
            <person name="Lucena T."/>
        </authorList>
    </citation>
    <scope>NUCLEOTIDE SEQUENCE</scope>
    <source>
        <strain evidence="3">CECT 8419</strain>
    </source>
</reference>
<evidence type="ECO:0000313" key="4">
    <source>
        <dbReference type="Proteomes" id="UP000837803"/>
    </source>
</evidence>
<dbReference type="InterPro" id="IPR042095">
    <property type="entry name" value="SUMF_sf"/>
</dbReference>
<dbReference type="Gene3D" id="3.90.1580.10">
    <property type="entry name" value="paralog of FGE (formylglycine-generating enzyme)"/>
    <property type="match status" value="1"/>
</dbReference>
<dbReference type="InterPro" id="IPR005532">
    <property type="entry name" value="SUMF_dom"/>
</dbReference>
<keyword evidence="1" id="KW-0732">Signal</keyword>
<sequence>MKQCTLSVLFLLHLSTAWANDIFVSNAQTLRRNLSTGTTTLSFDLTWSNSWRIEGGADNHDAAWVFIKYRAGNSGWQHLTLKGVDSQPTGAQIDLSADTRGAFIYRSAPGFGTSTFNDIVLVWDDAADNLPKGAVVTLKVFAVEMVYVPEGPFSLGSNGGLTSEFYRVTSEAAQRTPYRVTSAESIPVGTAVGNLYYATSQFSGDQAGPIPAAYPKGYRAFYCMKYEVSQRQYRDFFNTLTATQQDTLGLRIFDAKASQGEVNRNGLAWTAGNEATTTLPDIPMNFVMTATINAYLDWSGLRPMTELEYEKAGRGPVAPVAGERAWGTAANLSARFLLANVDTPNEQVTNARDTIGAGSASYIRTSPANANTNGPLRCGIFAANSQSLRRAEAGASFYGILELSGNLYESIVTVGTLAGRSFVAQHGDGQLTPNGFANEASWTNGGAAQGARGGSYGTGAADMALSSRIYPVINHLAQGVVGFRGVRSYPAN</sequence>
<gene>
    <name evidence="3" type="ORF">LEM8419_03218</name>
</gene>
<evidence type="ECO:0000256" key="1">
    <source>
        <dbReference type="SAM" id="SignalP"/>
    </source>
</evidence>
<dbReference type="SUPFAM" id="SSF56436">
    <property type="entry name" value="C-type lectin-like"/>
    <property type="match status" value="1"/>
</dbReference>
<dbReference type="RefSeq" id="WP_238752175.1">
    <property type="nucleotide sequence ID" value="NZ_CAKLPZ010000005.1"/>
</dbReference>
<feature type="chain" id="PRO_5046574112" description="Sulfatase-modifying factor enzyme-like domain-containing protein" evidence="1">
    <location>
        <begin position="20"/>
        <end position="492"/>
    </location>
</feature>
<dbReference type="InterPro" id="IPR016187">
    <property type="entry name" value="CTDL_fold"/>
</dbReference>
<keyword evidence="4" id="KW-1185">Reference proteome</keyword>
<dbReference type="EMBL" id="CAKLPZ010000005">
    <property type="protein sequence ID" value="CAH1002300.1"/>
    <property type="molecule type" value="Genomic_DNA"/>
</dbReference>
<comment type="caution">
    <text evidence="3">The sequence shown here is derived from an EMBL/GenBank/DDBJ whole genome shotgun (WGS) entry which is preliminary data.</text>
</comment>
<feature type="signal peptide" evidence="1">
    <location>
        <begin position="1"/>
        <end position="19"/>
    </location>
</feature>
<name>A0ABM9B4N0_9BACT</name>
<evidence type="ECO:0000259" key="2">
    <source>
        <dbReference type="Pfam" id="PF03781"/>
    </source>
</evidence>
<accession>A0ABM9B4N0</accession>
<organism evidence="3 4">
    <name type="scientific">Neolewinella maritima</name>
    <dbReference type="NCBI Taxonomy" id="1383882"/>
    <lineage>
        <taxon>Bacteria</taxon>
        <taxon>Pseudomonadati</taxon>
        <taxon>Bacteroidota</taxon>
        <taxon>Saprospiria</taxon>
        <taxon>Saprospirales</taxon>
        <taxon>Lewinellaceae</taxon>
        <taxon>Neolewinella</taxon>
    </lineage>
</organism>